<evidence type="ECO:0000256" key="4">
    <source>
        <dbReference type="PROSITE-ProRule" id="PRU00335"/>
    </source>
</evidence>
<dbReference type="SUPFAM" id="SSF46689">
    <property type="entry name" value="Homeodomain-like"/>
    <property type="match status" value="1"/>
</dbReference>
<dbReference type="EMBL" id="RBAL01000003">
    <property type="protein sequence ID" value="RKN44822.1"/>
    <property type="molecule type" value="Genomic_DNA"/>
</dbReference>
<dbReference type="PROSITE" id="PS01081">
    <property type="entry name" value="HTH_TETR_1"/>
    <property type="match status" value="1"/>
</dbReference>
<dbReference type="InterPro" id="IPR036271">
    <property type="entry name" value="Tet_transcr_reg_TetR-rel_C_sf"/>
</dbReference>
<dbReference type="Pfam" id="PF21597">
    <property type="entry name" value="TetR_C_43"/>
    <property type="match status" value="1"/>
</dbReference>
<protein>
    <submittedName>
        <fullName evidence="7">TetR/AcrR family transcriptional regulator</fullName>
    </submittedName>
</protein>
<feature type="DNA-binding region" description="H-T-H motif" evidence="4">
    <location>
        <begin position="59"/>
        <end position="78"/>
    </location>
</feature>
<accession>A0A3A9Z8I5</accession>
<feature type="domain" description="HTH tetR-type" evidence="6">
    <location>
        <begin position="37"/>
        <end position="96"/>
    </location>
</feature>
<organism evidence="7 8">
    <name type="scientific">Streptomyces hoynatensis</name>
    <dbReference type="NCBI Taxonomy" id="1141874"/>
    <lineage>
        <taxon>Bacteria</taxon>
        <taxon>Bacillati</taxon>
        <taxon>Actinomycetota</taxon>
        <taxon>Actinomycetes</taxon>
        <taxon>Kitasatosporales</taxon>
        <taxon>Streptomycetaceae</taxon>
        <taxon>Streptomyces</taxon>
    </lineage>
</organism>
<evidence type="ECO:0000313" key="7">
    <source>
        <dbReference type="EMBL" id="RKN44822.1"/>
    </source>
</evidence>
<dbReference type="GO" id="GO:0000976">
    <property type="term" value="F:transcription cis-regulatory region binding"/>
    <property type="evidence" value="ECO:0007669"/>
    <property type="project" value="TreeGrafter"/>
</dbReference>
<dbReference type="InterPro" id="IPR050109">
    <property type="entry name" value="HTH-type_TetR-like_transc_reg"/>
</dbReference>
<evidence type="ECO:0000256" key="2">
    <source>
        <dbReference type="ARBA" id="ARBA00023125"/>
    </source>
</evidence>
<dbReference type="Proteomes" id="UP000272474">
    <property type="component" value="Unassembled WGS sequence"/>
</dbReference>
<evidence type="ECO:0000259" key="6">
    <source>
        <dbReference type="PROSITE" id="PS50977"/>
    </source>
</evidence>
<dbReference type="AlphaFoldDB" id="A0A3A9Z8I5"/>
<proteinExistence type="predicted"/>
<evidence type="ECO:0000256" key="1">
    <source>
        <dbReference type="ARBA" id="ARBA00023015"/>
    </source>
</evidence>
<reference evidence="7 8" key="1">
    <citation type="journal article" date="2014" name="Int. J. Syst. Evol. Microbiol.">
        <title>Streptomyces hoynatensis sp. nov., isolated from deep marine sediment.</title>
        <authorList>
            <person name="Veyisoglu A."/>
            <person name="Sahin N."/>
        </authorList>
    </citation>
    <scope>NUCLEOTIDE SEQUENCE [LARGE SCALE GENOMIC DNA]</scope>
    <source>
        <strain evidence="7 8">KCTC 29097</strain>
    </source>
</reference>
<keyword evidence="3" id="KW-0804">Transcription</keyword>
<evidence type="ECO:0000313" key="8">
    <source>
        <dbReference type="Proteomes" id="UP000272474"/>
    </source>
</evidence>
<keyword evidence="1" id="KW-0805">Transcription regulation</keyword>
<dbReference type="InterPro" id="IPR049445">
    <property type="entry name" value="TetR_SbtR-like_C"/>
</dbReference>
<dbReference type="InterPro" id="IPR001647">
    <property type="entry name" value="HTH_TetR"/>
</dbReference>
<sequence length="210" mass="22602">MKVKLHSALRTLATVTSQPNRQPKPPAAPRAPRRDALRNDAIVIDAARAVFAELGPQASMESIATRAGLGVGTIYRRFPGKDALLDAVARLLTEEIDQAAAAALEDPDPGAGLERFLEFVGAFNAEKRRYASALAARLADDDTVSTRTADRVLRLTRKAVDAGYLARDVTAEDIKALIVAMRGLVAAAPDGEDAPWRRFLRIHLAGLRAD</sequence>
<evidence type="ECO:0000256" key="3">
    <source>
        <dbReference type="ARBA" id="ARBA00023163"/>
    </source>
</evidence>
<dbReference type="OrthoDB" id="3192968at2"/>
<dbReference type="PROSITE" id="PS50977">
    <property type="entry name" value="HTH_TETR_2"/>
    <property type="match status" value="1"/>
</dbReference>
<dbReference type="PANTHER" id="PTHR30055">
    <property type="entry name" value="HTH-TYPE TRANSCRIPTIONAL REGULATOR RUTR"/>
    <property type="match status" value="1"/>
</dbReference>
<comment type="caution">
    <text evidence="7">The sequence shown here is derived from an EMBL/GenBank/DDBJ whole genome shotgun (WGS) entry which is preliminary data.</text>
</comment>
<feature type="region of interest" description="Disordered" evidence="5">
    <location>
        <begin position="12"/>
        <end position="35"/>
    </location>
</feature>
<dbReference type="PANTHER" id="PTHR30055:SF234">
    <property type="entry name" value="HTH-TYPE TRANSCRIPTIONAL REGULATOR BETI"/>
    <property type="match status" value="1"/>
</dbReference>
<keyword evidence="8" id="KW-1185">Reference proteome</keyword>
<evidence type="ECO:0000256" key="5">
    <source>
        <dbReference type="SAM" id="MobiDB-lite"/>
    </source>
</evidence>
<dbReference type="Gene3D" id="1.10.357.10">
    <property type="entry name" value="Tetracycline Repressor, domain 2"/>
    <property type="match status" value="1"/>
</dbReference>
<name>A0A3A9Z8I5_9ACTN</name>
<dbReference type="InterPro" id="IPR023772">
    <property type="entry name" value="DNA-bd_HTH_TetR-type_CS"/>
</dbReference>
<gene>
    <name evidence="7" type="ORF">D7294_06790</name>
</gene>
<dbReference type="SUPFAM" id="SSF48498">
    <property type="entry name" value="Tetracyclin repressor-like, C-terminal domain"/>
    <property type="match status" value="1"/>
</dbReference>
<dbReference type="InterPro" id="IPR009057">
    <property type="entry name" value="Homeodomain-like_sf"/>
</dbReference>
<dbReference type="GO" id="GO:0003700">
    <property type="term" value="F:DNA-binding transcription factor activity"/>
    <property type="evidence" value="ECO:0007669"/>
    <property type="project" value="TreeGrafter"/>
</dbReference>
<dbReference type="PRINTS" id="PR00455">
    <property type="entry name" value="HTHTETR"/>
</dbReference>
<dbReference type="Pfam" id="PF00440">
    <property type="entry name" value="TetR_N"/>
    <property type="match status" value="1"/>
</dbReference>
<keyword evidence="2 4" id="KW-0238">DNA-binding</keyword>